<evidence type="ECO:0000259" key="1">
    <source>
        <dbReference type="PROSITE" id="PS50878"/>
    </source>
</evidence>
<dbReference type="InterPro" id="IPR018247">
    <property type="entry name" value="EF_Hand_1_Ca_BS"/>
</dbReference>
<dbReference type="CDD" id="cd01650">
    <property type="entry name" value="RT_nLTR_like"/>
    <property type="match status" value="1"/>
</dbReference>
<keyword evidence="2" id="KW-0255">Endonuclease</keyword>
<dbReference type="PROSITE" id="PS50878">
    <property type="entry name" value="RT_POL"/>
    <property type="match status" value="1"/>
</dbReference>
<sequence>MKCKVEEELSDCQAGYRANRGTTDMLFVLQIIIEKIRDGNEEGYITFKDYSKAFDSVIHSKLDVMTEMGFPQHLISMIASLYHNQKDTIRWNNANCEPFNFEKGVRQGCILSPHLFNLYTEQIMRQADIDDMGINIGGRDITNLRYADDTALLSDNLTSMKRILHRVNSAGQQVGLPLNAKKTKVMHIPASKESSNVEPDIKIDRTSLENVDDFKYLGSIKTSDDTCTKDINTRIAMAKQGMVSLNNIWKDRSIPKPLKFKLLKTLVWPRMLYGCET</sequence>
<dbReference type="GO" id="GO:0004519">
    <property type="term" value="F:endonuclease activity"/>
    <property type="evidence" value="ECO:0007669"/>
    <property type="project" value="UniProtKB-KW"/>
</dbReference>
<evidence type="ECO:0000313" key="3">
    <source>
        <dbReference type="Proteomes" id="UP000762676"/>
    </source>
</evidence>
<dbReference type="InterPro" id="IPR043502">
    <property type="entry name" value="DNA/RNA_pol_sf"/>
</dbReference>
<name>A0AAV4JXM9_9GAST</name>
<evidence type="ECO:0000313" key="2">
    <source>
        <dbReference type="EMBL" id="GFS26829.1"/>
    </source>
</evidence>
<organism evidence="2 3">
    <name type="scientific">Elysia marginata</name>
    <dbReference type="NCBI Taxonomy" id="1093978"/>
    <lineage>
        <taxon>Eukaryota</taxon>
        <taxon>Metazoa</taxon>
        <taxon>Spiralia</taxon>
        <taxon>Lophotrochozoa</taxon>
        <taxon>Mollusca</taxon>
        <taxon>Gastropoda</taxon>
        <taxon>Heterobranchia</taxon>
        <taxon>Euthyneura</taxon>
        <taxon>Panpulmonata</taxon>
        <taxon>Sacoglossa</taxon>
        <taxon>Placobranchoidea</taxon>
        <taxon>Plakobranchidae</taxon>
        <taxon>Elysia</taxon>
    </lineage>
</organism>
<feature type="domain" description="Reverse transcriptase" evidence="1">
    <location>
        <begin position="1"/>
        <end position="221"/>
    </location>
</feature>
<dbReference type="EMBL" id="BMAT01014147">
    <property type="protein sequence ID" value="GFS26829.1"/>
    <property type="molecule type" value="Genomic_DNA"/>
</dbReference>
<dbReference type="Pfam" id="PF00078">
    <property type="entry name" value="RVT_1"/>
    <property type="match status" value="1"/>
</dbReference>
<keyword evidence="2" id="KW-0540">Nuclease</keyword>
<gene>
    <name evidence="2" type="ORF">ElyMa_007067100</name>
</gene>
<proteinExistence type="predicted"/>
<dbReference type="PROSITE" id="PS00018">
    <property type="entry name" value="EF_HAND_1"/>
    <property type="match status" value="1"/>
</dbReference>
<comment type="caution">
    <text evidence="2">The sequence shown here is derived from an EMBL/GenBank/DDBJ whole genome shotgun (WGS) entry which is preliminary data.</text>
</comment>
<dbReference type="SUPFAM" id="SSF56672">
    <property type="entry name" value="DNA/RNA polymerases"/>
    <property type="match status" value="1"/>
</dbReference>
<dbReference type="InterPro" id="IPR000477">
    <property type="entry name" value="RT_dom"/>
</dbReference>
<keyword evidence="2" id="KW-0378">Hydrolase</keyword>
<dbReference type="PANTHER" id="PTHR47027:SF8">
    <property type="entry name" value="RIBONUCLEASE H"/>
    <property type="match status" value="1"/>
</dbReference>
<dbReference type="AlphaFoldDB" id="A0AAV4JXM9"/>
<dbReference type="Proteomes" id="UP000762676">
    <property type="component" value="Unassembled WGS sequence"/>
</dbReference>
<keyword evidence="3" id="KW-1185">Reference proteome</keyword>
<protein>
    <submittedName>
        <fullName evidence="2">Endonuclease-reverse transcriptase</fullName>
    </submittedName>
</protein>
<accession>A0AAV4JXM9</accession>
<dbReference type="PANTHER" id="PTHR47027">
    <property type="entry name" value="REVERSE TRANSCRIPTASE DOMAIN-CONTAINING PROTEIN"/>
    <property type="match status" value="1"/>
</dbReference>
<reference evidence="2 3" key="1">
    <citation type="journal article" date="2021" name="Elife">
        <title>Chloroplast acquisition without the gene transfer in kleptoplastic sea slugs, Plakobranchus ocellatus.</title>
        <authorList>
            <person name="Maeda T."/>
            <person name="Takahashi S."/>
            <person name="Yoshida T."/>
            <person name="Shimamura S."/>
            <person name="Takaki Y."/>
            <person name="Nagai Y."/>
            <person name="Toyoda A."/>
            <person name="Suzuki Y."/>
            <person name="Arimoto A."/>
            <person name="Ishii H."/>
            <person name="Satoh N."/>
            <person name="Nishiyama T."/>
            <person name="Hasebe M."/>
            <person name="Maruyama T."/>
            <person name="Minagawa J."/>
            <person name="Obokata J."/>
            <person name="Shigenobu S."/>
        </authorList>
    </citation>
    <scope>NUCLEOTIDE SEQUENCE [LARGE SCALE GENOMIC DNA]</scope>
</reference>